<dbReference type="PROSITE" id="PS01124">
    <property type="entry name" value="HTH_ARAC_FAMILY_2"/>
    <property type="match status" value="1"/>
</dbReference>
<dbReference type="SMART" id="SM00448">
    <property type="entry name" value="REC"/>
    <property type="match status" value="1"/>
</dbReference>
<evidence type="ECO:0000256" key="2">
    <source>
        <dbReference type="ARBA" id="ARBA00023125"/>
    </source>
</evidence>
<keyword evidence="2" id="KW-0238">DNA-binding</keyword>
<evidence type="ECO:0000256" key="1">
    <source>
        <dbReference type="ARBA" id="ARBA00023015"/>
    </source>
</evidence>
<evidence type="ECO:0000259" key="6">
    <source>
        <dbReference type="PROSITE" id="PS50110"/>
    </source>
</evidence>
<dbReference type="PANTHER" id="PTHR43280:SF35">
    <property type="entry name" value="RESPONSE REGULATOR"/>
    <property type="match status" value="1"/>
</dbReference>
<dbReference type="SUPFAM" id="SSF46689">
    <property type="entry name" value="Homeodomain-like"/>
    <property type="match status" value="2"/>
</dbReference>
<feature type="domain" description="HTH araC/xylS-type" evidence="5">
    <location>
        <begin position="148"/>
        <end position="246"/>
    </location>
</feature>
<reference evidence="7 8" key="1">
    <citation type="submission" date="2019-04" db="EMBL/GenBank/DDBJ databases">
        <title>Cohnella sp. nov. isolated from preserved vegetables.</title>
        <authorList>
            <person name="Lin S.-Y."/>
            <person name="Hung M.-H."/>
            <person name="Young C.-C."/>
        </authorList>
    </citation>
    <scope>NUCLEOTIDE SEQUENCE [LARGE SCALE GENOMIC DNA]</scope>
    <source>
        <strain evidence="7 8">CC-MHH1044</strain>
    </source>
</reference>
<dbReference type="Pfam" id="PF00072">
    <property type="entry name" value="Response_reg"/>
    <property type="match status" value="1"/>
</dbReference>
<evidence type="ECO:0000259" key="5">
    <source>
        <dbReference type="PROSITE" id="PS01124"/>
    </source>
</evidence>
<evidence type="ECO:0000313" key="8">
    <source>
        <dbReference type="Proteomes" id="UP000310636"/>
    </source>
</evidence>
<dbReference type="Gene3D" id="1.10.10.60">
    <property type="entry name" value="Homeodomain-like"/>
    <property type="match status" value="2"/>
</dbReference>
<dbReference type="InterPro" id="IPR009057">
    <property type="entry name" value="Homeodomain-like_sf"/>
</dbReference>
<evidence type="ECO:0000256" key="4">
    <source>
        <dbReference type="PROSITE-ProRule" id="PRU00169"/>
    </source>
</evidence>
<protein>
    <submittedName>
        <fullName evidence="7">Helix-turn-helix domain-containing protein</fullName>
    </submittedName>
</protein>
<evidence type="ECO:0000313" key="7">
    <source>
        <dbReference type="EMBL" id="THF74073.1"/>
    </source>
</evidence>
<dbReference type="GO" id="GO:0000160">
    <property type="term" value="P:phosphorelay signal transduction system"/>
    <property type="evidence" value="ECO:0007669"/>
    <property type="project" value="InterPro"/>
</dbReference>
<dbReference type="SUPFAM" id="SSF52172">
    <property type="entry name" value="CheY-like"/>
    <property type="match status" value="1"/>
</dbReference>
<dbReference type="OrthoDB" id="2859525at2"/>
<dbReference type="GO" id="GO:0003700">
    <property type="term" value="F:DNA-binding transcription factor activity"/>
    <property type="evidence" value="ECO:0007669"/>
    <property type="project" value="InterPro"/>
</dbReference>
<dbReference type="PANTHER" id="PTHR43280">
    <property type="entry name" value="ARAC-FAMILY TRANSCRIPTIONAL REGULATOR"/>
    <property type="match status" value="1"/>
</dbReference>
<dbReference type="Proteomes" id="UP000310636">
    <property type="component" value="Unassembled WGS sequence"/>
</dbReference>
<comment type="caution">
    <text evidence="7">The sequence shown here is derived from an EMBL/GenBank/DDBJ whole genome shotgun (WGS) entry which is preliminary data.</text>
</comment>
<accession>A0A4S4BHN5</accession>
<dbReference type="InterPro" id="IPR011006">
    <property type="entry name" value="CheY-like_superfamily"/>
</dbReference>
<dbReference type="Pfam" id="PF12833">
    <property type="entry name" value="HTH_18"/>
    <property type="match status" value="1"/>
</dbReference>
<proteinExistence type="predicted"/>
<keyword evidence="1" id="KW-0805">Transcription regulation</keyword>
<name>A0A4S4BHN5_9BACL</name>
<dbReference type="SMART" id="SM00342">
    <property type="entry name" value="HTH_ARAC"/>
    <property type="match status" value="1"/>
</dbReference>
<dbReference type="EMBL" id="SSOB01000045">
    <property type="protein sequence ID" value="THF74073.1"/>
    <property type="molecule type" value="Genomic_DNA"/>
</dbReference>
<sequence length="251" mass="28893">MYKVLHIDPDARSREATERMIDWTNSGYALEARAASPADARTLFDKQPFSLVLINLKHSHAEGLRLCELIRERSRVPILLIGGSHDFYLARQALVYQVSDYLPEPVQPAELLGSLSMIKRELDARAGAESPFAAALARRRSRQSSIIDHVKQYVQEELHQSITLKKISDSLHFNCAYLGQKFKSEENMSFNEYLLQQRMEKAKLLLEQTDLKIYEIAGEVGYTELDWFYKKFKEYTGISANEYRKQLIVTA</sequence>
<dbReference type="AlphaFoldDB" id="A0A4S4BHN5"/>
<evidence type="ECO:0000256" key="3">
    <source>
        <dbReference type="ARBA" id="ARBA00023163"/>
    </source>
</evidence>
<dbReference type="GO" id="GO:0043565">
    <property type="term" value="F:sequence-specific DNA binding"/>
    <property type="evidence" value="ECO:0007669"/>
    <property type="project" value="InterPro"/>
</dbReference>
<organism evidence="7 8">
    <name type="scientific">Cohnella fermenti</name>
    <dbReference type="NCBI Taxonomy" id="2565925"/>
    <lineage>
        <taxon>Bacteria</taxon>
        <taxon>Bacillati</taxon>
        <taxon>Bacillota</taxon>
        <taxon>Bacilli</taxon>
        <taxon>Bacillales</taxon>
        <taxon>Paenibacillaceae</taxon>
        <taxon>Cohnella</taxon>
    </lineage>
</organism>
<dbReference type="Gene3D" id="3.40.50.2300">
    <property type="match status" value="1"/>
</dbReference>
<dbReference type="InterPro" id="IPR018060">
    <property type="entry name" value="HTH_AraC"/>
</dbReference>
<keyword evidence="8" id="KW-1185">Reference proteome</keyword>
<dbReference type="PROSITE" id="PS50110">
    <property type="entry name" value="RESPONSE_REGULATORY"/>
    <property type="match status" value="1"/>
</dbReference>
<gene>
    <name evidence="7" type="ORF">E6C55_26650</name>
</gene>
<dbReference type="InterPro" id="IPR001789">
    <property type="entry name" value="Sig_transdc_resp-reg_receiver"/>
</dbReference>
<comment type="caution">
    <text evidence="4">Lacks conserved residue(s) required for the propagation of feature annotation.</text>
</comment>
<feature type="domain" description="Response regulatory" evidence="6">
    <location>
        <begin position="3"/>
        <end position="119"/>
    </location>
</feature>
<keyword evidence="3" id="KW-0804">Transcription</keyword>